<comment type="caution">
    <text evidence="1">The sequence shown here is derived from an EMBL/GenBank/DDBJ whole genome shotgun (WGS) entry which is preliminary data.</text>
</comment>
<dbReference type="EMBL" id="JADIMA010000028">
    <property type="protein sequence ID" value="MBO8472507.1"/>
    <property type="molecule type" value="Genomic_DNA"/>
</dbReference>
<sequence>MKETQKIYDVLKILEEMDQNSQTERAKQNLKAFLIANDTVKKSDKVNIWKFVGKEKFRPVMTGVCYIPSMKLAVASDTINMLISKPDYVERETNNGVRINGASEPCGIYRKDGTGVTKEYQTSDYPAFLSVIPKEETQKPATMNDRDAVARAIKEAKIAIKAKTAFRAIIQVAEGIWMRPESAELMLTMPEWKFACDKDMPGKRAITYRDDNYTALFMPSLPPKKETDEILYVEE</sequence>
<reference evidence="1" key="2">
    <citation type="journal article" date="2021" name="PeerJ">
        <title>Extensive microbial diversity within the chicken gut microbiome revealed by metagenomics and culture.</title>
        <authorList>
            <person name="Gilroy R."/>
            <person name="Ravi A."/>
            <person name="Getino M."/>
            <person name="Pursley I."/>
            <person name="Horton D.L."/>
            <person name="Alikhan N.F."/>
            <person name="Baker D."/>
            <person name="Gharbi K."/>
            <person name="Hall N."/>
            <person name="Watson M."/>
            <person name="Adriaenssens E.M."/>
            <person name="Foster-Nyarko E."/>
            <person name="Jarju S."/>
            <person name="Secka A."/>
            <person name="Antonio M."/>
            <person name="Oren A."/>
            <person name="Chaudhuri R.R."/>
            <person name="La Ragione R."/>
            <person name="Hildebrand F."/>
            <person name="Pallen M.J."/>
        </authorList>
    </citation>
    <scope>NUCLEOTIDE SEQUENCE</scope>
    <source>
        <strain evidence="1">B1-8020</strain>
    </source>
</reference>
<name>A0A9D9IGR0_9BACT</name>
<dbReference type="Proteomes" id="UP000823604">
    <property type="component" value="Unassembled WGS sequence"/>
</dbReference>
<gene>
    <name evidence="1" type="ORF">IAB81_02620</name>
</gene>
<organism evidence="1 2">
    <name type="scientific">Candidatus Merdivivens pullicola</name>
    <dbReference type="NCBI Taxonomy" id="2840872"/>
    <lineage>
        <taxon>Bacteria</taxon>
        <taxon>Pseudomonadati</taxon>
        <taxon>Bacteroidota</taxon>
        <taxon>Bacteroidia</taxon>
        <taxon>Bacteroidales</taxon>
        <taxon>Muribaculaceae</taxon>
        <taxon>Muribaculaceae incertae sedis</taxon>
        <taxon>Candidatus Merdivivens</taxon>
    </lineage>
</organism>
<proteinExistence type="predicted"/>
<reference evidence="1" key="1">
    <citation type="submission" date="2020-10" db="EMBL/GenBank/DDBJ databases">
        <authorList>
            <person name="Gilroy R."/>
        </authorList>
    </citation>
    <scope>NUCLEOTIDE SEQUENCE</scope>
    <source>
        <strain evidence="1">B1-8020</strain>
    </source>
</reference>
<protein>
    <submittedName>
        <fullName evidence="1">Uncharacterized protein</fullName>
    </submittedName>
</protein>
<evidence type="ECO:0000313" key="2">
    <source>
        <dbReference type="Proteomes" id="UP000823604"/>
    </source>
</evidence>
<accession>A0A9D9IGR0</accession>
<evidence type="ECO:0000313" key="1">
    <source>
        <dbReference type="EMBL" id="MBO8472507.1"/>
    </source>
</evidence>
<dbReference type="AlphaFoldDB" id="A0A9D9IGR0"/>